<dbReference type="InterPro" id="IPR012349">
    <property type="entry name" value="Split_barrel_FMN-bd"/>
</dbReference>
<proteinExistence type="predicted"/>
<dbReference type="Pfam" id="PF12900">
    <property type="entry name" value="Pyridox_ox_2"/>
    <property type="match status" value="1"/>
</dbReference>
<keyword evidence="2" id="KW-1185">Reference proteome</keyword>
<dbReference type="STRING" id="1186196.SAMN04489841_3889"/>
<dbReference type="Gene3D" id="2.30.110.10">
    <property type="entry name" value="Electron Transport, Fmn-binding Protein, Chain A"/>
    <property type="match status" value="1"/>
</dbReference>
<accession>A0A1H9P7I8</accession>
<gene>
    <name evidence="1" type="ORF">SAMN04489841_3889</name>
</gene>
<dbReference type="RefSeq" id="WP_090620655.1">
    <property type="nucleotide sequence ID" value="NZ_FOFD01000005.1"/>
</dbReference>
<dbReference type="EMBL" id="FOFD01000005">
    <property type="protein sequence ID" value="SER44160.1"/>
    <property type="molecule type" value="Genomic_DNA"/>
</dbReference>
<organism evidence="1 2">
    <name type="scientific">Natrinema salaciae</name>
    <dbReference type="NCBI Taxonomy" id="1186196"/>
    <lineage>
        <taxon>Archaea</taxon>
        <taxon>Methanobacteriati</taxon>
        <taxon>Methanobacteriota</taxon>
        <taxon>Stenosarchaea group</taxon>
        <taxon>Halobacteria</taxon>
        <taxon>Halobacteriales</taxon>
        <taxon>Natrialbaceae</taxon>
        <taxon>Natrinema</taxon>
    </lineage>
</organism>
<reference evidence="2" key="1">
    <citation type="submission" date="2016-10" db="EMBL/GenBank/DDBJ databases">
        <authorList>
            <person name="Varghese N."/>
            <person name="Submissions S."/>
        </authorList>
    </citation>
    <scope>NUCLEOTIDE SEQUENCE [LARGE SCALE GENOMIC DNA]</scope>
    <source>
        <strain evidence="2">DSM 25055</strain>
    </source>
</reference>
<dbReference type="OrthoDB" id="953at2157"/>
<name>A0A1H9P7I8_9EURY</name>
<protein>
    <recommendedName>
        <fullName evidence="3">Pyridoxamine 5'-phosphate oxidase</fullName>
    </recommendedName>
</protein>
<sequence length="160" mass="17883">MSVDELQEYGLEKMSDTEIRSFLSTQKTGVLGLPEADAPYLIPLTFGYDGETRLYFTFLLGSSSRKRTLSEAADAASFLVFKTDTMYNWESALLTGSITAVPETEWDSLEEVLSETWRPELFETATLSGEVNVYEFNIDEQTGIKHQGLPPALQTTDDSE</sequence>
<evidence type="ECO:0000313" key="1">
    <source>
        <dbReference type="EMBL" id="SER44160.1"/>
    </source>
</evidence>
<dbReference type="Proteomes" id="UP000199114">
    <property type="component" value="Unassembled WGS sequence"/>
</dbReference>
<evidence type="ECO:0000313" key="2">
    <source>
        <dbReference type="Proteomes" id="UP000199114"/>
    </source>
</evidence>
<dbReference type="SUPFAM" id="SSF50475">
    <property type="entry name" value="FMN-binding split barrel"/>
    <property type="match status" value="1"/>
</dbReference>
<dbReference type="InterPro" id="IPR024747">
    <property type="entry name" value="Pyridox_Oxase-rel"/>
</dbReference>
<evidence type="ECO:0008006" key="3">
    <source>
        <dbReference type="Google" id="ProtNLM"/>
    </source>
</evidence>
<dbReference type="AlphaFoldDB" id="A0A1H9P7I8"/>